<proteinExistence type="inferred from homology"/>
<evidence type="ECO:0000256" key="19">
    <source>
        <dbReference type="SAM" id="Phobius"/>
    </source>
</evidence>
<organism evidence="20 21">
    <name type="scientific">Spironucleus salmonicida</name>
    <dbReference type="NCBI Taxonomy" id="348837"/>
    <lineage>
        <taxon>Eukaryota</taxon>
        <taxon>Metamonada</taxon>
        <taxon>Diplomonadida</taxon>
        <taxon>Hexamitidae</taxon>
        <taxon>Hexamitinae</taxon>
        <taxon>Spironucleus</taxon>
    </lineage>
</organism>
<dbReference type="AlphaFoldDB" id="A0A9P8RZ36"/>
<evidence type="ECO:0000256" key="14">
    <source>
        <dbReference type="ARBA" id="ARBA00023136"/>
    </source>
</evidence>
<keyword evidence="9 19" id="KW-0812">Transmembrane</keyword>
<feature type="transmembrane region" description="Helical" evidence="19">
    <location>
        <begin position="152"/>
        <end position="171"/>
    </location>
</feature>
<keyword evidence="8" id="KW-0808">Transferase</keyword>
<reference evidence="20 21" key="1">
    <citation type="journal article" date="2014" name="PLoS Genet.">
        <title>The Genome of Spironucleus salmonicida Highlights a Fish Pathogen Adapted to Fluctuating Environments.</title>
        <authorList>
            <person name="Xu F."/>
            <person name="Jerlstrom-Hultqvist J."/>
            <person name="Einarsson E."/>
            <person name="Astvaldsson A."/>
            <person name="Svard S.G."/>
            <person name="Andersson J.O."/>
        </authorList>
    </citation>
    <scope>NUCLEOTIDE SEQUENCE [LARGE SCALE GENOMIC DNA]</scope>
    <source>
        <strain evidence="20 21">ATCC 50377</strain>
    </source>
</reference>
<keyword evidence="14 19" id="KW-0472">Membrane</keyword>
<evidence type="ECO:0000256" key="3">
    <source>
        <dbReference type="ARBA" id="ARBA00004922"/>
    </source>
</evidence>
<dbReference type="RefSeq" id="XP_067765248.1">
    <property type="nucleotide sequence ID" value="XM_067908274.1"/>
</dbReference>
<dbReference type="GO" id="GO:0016757">
    <property type="term" value="F:glycosyltransferase activity"/>
    <property type="evidence" value="ECO:0007669"/>
    <property type="project" value="UniProtKB-KW"/>
</dbReference>
<keyword evidence="10" id="KW-0479">Metal-binding</keyword>
<keyword evidence="13 19" id="KW-1133">Transmembrane helix</keyword>
<accession>A0A9P8RZ36</accession>
<dbReference type="Pfam" id="PF00953">
    <property type="entry name" value="Glycos_transf_4"/>
    <property type="match status" value="1"/>
</dbReference>
<keyword evidence="7" id="KW-0328">Glycosyltransferase</keyword>
<evidence type="ECO:0000256" key="11">
    <source>
        <dbReference type="ARBA" id="ARBA00022824"/>
    </source>
</evidence>
<dbReference type="GeneID" id="94298456"/>
<sequence>MLKQNSDSIFMEISCSLNLCNIRYISTHTQQQFVISILYSQQPQAISNKLMSQYWTAIAQLMLLPLCSALFTLYTLPKFLPLLLQKNLGGFDLNKPREHQTEKTPEAAGIVLLISFCIFSAPLNSHLRVSLISAGLLGFVDNVLDLKWRWKIIIPLFQLIELGMYHIGLGCIELELPFMNLKLSYLSPFLVIIYSIISQNLVNIYAGINGLEIGQSIVAQVFLFTYVTIRDGFSSILSLNLDFAILTALFVSGSFVLYQYNKYPAKAFVGDVYTYFAGSCYVASAVSGRAVVLSIFLYFMQIINCGASLPQLLKIVPCPRHRLLELRKDGKLYGQKCNWNNINQFSLKVFRRGLFEYQLFNYLMIIQIFVSLIVVFVALYV</sequence>
<evidence type="ECO:0000256" key="10">
    <source>
        <dbReference type="ARBA" id="ARBA00022723"/>
    </source>
</evidence>
<evidence type="ECO:0000256" key="4">
    <source>
        <dbReference type="ARBA" id="ARBA00009317"/>
    </source>
</evidence>
<dbReference type="EMBL" id="AUWU02000004">
    <property type="protein sequence ID" value="KAH0574475.1"/>
    <property type="molecule type" value="Genomic_DNA"/>
</dbReference>
<dbReference type="InterPro" id="IPR000715">
    <property type="entry name" value="Glycosyl_transferase_4"/>
</dbReference>
<dbReference type="GO" id="GO:0005789">
    <property type="term" value="C:endoplasmic reticulum membrane"/>
    <property type="evidence" value="ECO:0007669"/>
    <property type="project" value="UniProtKB-SubCell"/>
</dbReference>
<feature type="transmembrane region" description="Helical" evidence="19">
    <location>
        <begin position="183"/>
        <end position="202"/>
    </location>
</feature>
<keyword evidence="12" id="KW-0460">Magnesium</keyword>
<dbReference type="KEGG" id="ssao:94298456"/>
<evidence type="ECO:0000256" key="7">
    <source>
        <dbReference type="ARBA" id="ARBA00022676"/>
    </source>
</evidence>
<evidence type="ECO:0000256" key="17">
    <source>
        <dbReference type="ARBA" id="ARBA00044717"/>
    </source>
</evidence>
<keyword evidence="11" id="KW-0256">Endoplasmic reticulum</keyword>
<dbReference type="Proteomes" id="UP000018208">
    <property type="component" value="Unassembled WGS sequence"/>
</dbReference>
<evidence type="ECO:0000313" key="21">
    <source>
        <dbReference type="Proteomes" id="UP000018208"/>
    </source>
</evidence>
<evidence type="ECO:0000256" key="15">
    <source>
        <dbReference type="ARBA" id="ARBA00029567"/>
    </source>
</evidence>
<comment type="function">
    <text evidence="17">UDP-N-acetylglucosamine--dolichyl-phosphate N-acetylglucosaminephosphotransferase that operates in the biosynthetic pathway of dolichol-linked oligosaccharides, the glycan precursors employed in protein asparagine (N)-glycosylation. The assembly of dolichol-linked oligosaccharides begins on the cytosolic side of the endoplasmic reticulum membrane and finishes in its lumen. The sequential addition of sugars to dolichol pyrophosphate produces dolichol-linked oligosaccharides containing fourteen sugars, including two GlcNAcs, nine mannoses and three glucoses. Once assembled, the oligosaccharide is transferred from the lipid to nascent proteins by oligosaccharyltransferases. Catalyzes the initial step of dolichol-linked oligosaccharide biosynthesis, transfering GlcNAc-1-P from cytosolic UDP-GlcNAc onto the carrier lipid dolichyl phosphate (P-dolichol), yielding GlcNAc-P-P-dolichol embedded in the cytoplasmic leaflet of the endoplasmic reticulum membrane.</text>
</comment>
<evidence type="ECO:0000256" key="12">
    <source>
        <dbReference type="ARBA" id="ARBA00022842"/>
    </source>
</evidence>
<evidence type="ECO:0000256" key="9">
    <source>
        <dbReference type="ARBA" id="ARBA00022692"/>
    </source>
</evidence>
<evidence type="ECO:0000313" key="20">
    <source>
        <dbReference type="EMBL" id="KAH0574475.1"/>
    </source>
</evidence>
<evidence type="ECO:0000256" key="8">
    <source>
        <dbReference type="ARBA" id="ARBA00022679"/>
    </source>
</evidence>
<dbReference type="InterPro" id="IPR033895">
    <property type="entry name" value="GPT"/>
</dbReference>
<evidence type="ECO:0000256" key="2">
    <source>
        <dbReference type="ARBA" id="ARBA00004477"/>
    </source>
</evidence>
<dbReference type="GO" id="GO:0006488">
    <property type="term" value="P:dolichol-linked oligosaccharide biosynthetic process"/>
    <property type="evidence" value="ECO:0007669"/>
    <property type="project" value="InterPro"/>
</dbReference>
<evidence type="ECO:0000256" key="16">
    <source>
        <dbReference type="ARBA" id="ARBA00033238"/>
    </source>
</evidence>
<evidence type="ECO:0000256" key="5">
    <source>
        <dbReference type="ARBA" id="ARBA00013225"/>
    </source>
</evidence>
<comment type="caution">
    <text evidence="20">The sequence shown here is derived from an EMBL/GenBank/DDBJ whole genome shotgun (WGS) entry which is preliminary data.</text>
</comment>
<comment type="cofactor">
    <cofactor evidence="1">
        <name>Mg(2+)</name>
        <dbReference type="ChEBI" id="CHEBI:18420"/>
    </cofactor>
</comment>
<gene>
    <name evidence="20" type="ORF">SS50377_24433</name>
</gene>
<protein>
    <recommendedName>
        <fullName evidence="6">UDP-N-acetylglucosamine--dolichyl-phosphate N-acetylglucosaminephosphotransferase</fullName>
        <ecNumber evidence="5">2.7.8.15</ecNumber>
    </recommendedName>
    <alternativeName>
        <fullName evidence="15">GlcNAc-1-P transferase</fullName>
    </alternativeName>
    <alternativeName>
        <fullName evidence="16">N-acetylglucosamine-1-phosphate transferase</fullName>
    </alternativeName>
</protein>
<feature type="transmembrane region" description="Helical" evidence="19">
    <location>
        <begin position="241"/>
        <end position="260"/>
    </location>
</feature>
<name>A0A9P8RZ36_9EUKA</name>
<feature type="transmembrane region" description="Helical" evidence="19">
    <location>
        <begin position="107"/>
        <end position="140"/>
    </location>
</feature>
<feature type="transmembrane region" description="Helical" evidence="19">
    <location>
        <begin position="54"/>
        <end position="76"/>
    </location>
</feature>
<evidence type="ECO:0000256" key="1">
    <source>
        <dbReference type="ARBA" id="ARBA00001946"/>
    </source>
</evidence>
<evidence type="ECO:0000256" key="18">
    <source>
        <dbReference type="ARBA" id="ARBA00045078"/>
    </source>
</evidence>
<feature type="transmembrane region" description="Helical" evidence="19">
    <location>
        <begin position="359"/>
        <end position="380"/>
    </location>
</feature>
<dbReference type="EC" id="2.7.8.15" evidence="5"/>
<comment type="catalytic activity">
    <reaction evidence="18">
        <text>a di-trans,poly-cis-dolichyl phosphate + UDP-N-acetyl-alpha-D-glucosamine = an N-acetyl-alpha-D-glucosaminyl-diphospho-di-trans,poly-cis-dolichol + UMP</text>
        <dbReference type="Rhea" id="RHEA:13289"/>
        <dbReference type="Rhea" id="RHEA-COMP:19498"/>
        <dbReference type="Rhea" id="RHEA-COMP:19507"/>
        <dbReference type="ChEBI" id="CHEBI:57683"/>
        <dbReference type="ChEBI" id="CHEBI:57705"/>
        <dbReference type="ChEBI" id="CHEBI:57865"/>
        <dbReference type="ChEBI" id="CHEBI:58427"/>
        <dbReference type="EC" id="2.7.8.15"/>
    </reaction>
    <physiologicalReaction direction="left-to-right" evidence="18">
        <dbReference type="Rhea" id="RHEA:13290"/>
    </physiologicalReaction>
</comment>
<comment type="pathway">
    <text evidence="3">Protein modification; protein glycosylation.</text>
</comment>
<evidence type="ECO:0000256" key="6">
    <source>
        <dbReference type="ARBA" id="ARBA00017659"/>
    </source>
</evidence>
<keyword evidence="21" id="KW-1185">Reference proteome</keyword>
<dbReference type="GO" id="GO:0003975">
    <property type="term" value="F:UDP-N-acetylglucosamine-dolichyl-phosphate N-acetylglucosaminephosphotransferase activity"/>
    <property type="evidence" value="ECO:0007669"/>
    <property type="project" value="UniProtKB-EC"/>
</dbReference>
<dbReference type="OrthoDB" id="10262326at2759"/>
<feature type="transmembrane region" description="Helical" evidence="19">
    <location>
        <begin position="272"/>
        <end position="299"/>
    </location>
</feature>
<dbReference type="GO" id="GO:0046872">
    <property type="term" value="F:metal ion binding"/>
    <property type="evidence" value="ECO:0007669"/>
    <property type="project" value="UniProtKB-KW"/>
</dbReference>
<dbReference type="PANTHER" id="PTHR10571:SF0">
    <property type="entry name" value="UDP-N-ACETYLGLUCOSAMINE--DOLICHYL-PHOSPHATE N-ACETYLGLUCOSAMINEPHOSPHOTRANSFERASE"/>
    <property type="match status" value="1"/>
</dbReference>
<evidence type="ECO:0000256" key="13">
    <source>
        <dbReference type="ARBA" id="ARBA00022989"/>
    </source>
</evidence>
<dbReference type="CDD" id="cd06855">
    <property type="entry name" value="GT_GPT_euk"/>
    <property type="match status" value="1"/>
</dbReference>
<comment type="similarity">
    <text evidence="4">Belongs to the glycosyltransferase 4 family.</text>
</comment>
<comment type="subcellular location">
    <subcellularLocation>
        <location evidence="2">Endoplasmic reticulum membrane</location>
        <topology evidence="2">Multi-pass membrane protein</topology>
    </subcellularLocation>
</comment>
<dbReference type="PANTHER" id="PTHR10571">
    <property type="entry name" value="UDP-N-ACETYLGLUCOSAMINE--DOLICHYL-PHOSPHATE N-ACETYLGLUCOSAMINEPHOSPHOTRANSFERASE"/>
    <property type="match status" value="1"/>
</dbReference>